<organism evidence="2 3">
    <name type="scientific">Stenomitos frigidus ULC18</name>
    <dbReference type="NCBI Taxonomy" id="2107698"/>
    <lineage>
        <taxon>Bacteria</taxon>
        <taxon>Bacillati</taxon>
        <taxon>Cyanobacteriota</taxon>
        <taxon>Cyanophyceae</taxon>
        <taxon>Leptolyngbyales</taxon>
        <taxon>Leptolyngbyaceae</taxon>
        <taxon>Stenomitos</taxon>
    </lineage>
</organism>
<feature type="transmembrane region" description="Helical" evidence="1">
    <location>
        <begin position="71"/>
        <end position="96"/>
    </location>
</feature>
<accession>A0A2T1EMI9</accession>
<keyword evidence="1" id="KW-0812">Transmembrane</keyword>
<evidence type="ECO:0000256" key="1">
    <source>
        <dbReference type="SAM" id="Phobius"/>
    </source>
</evidence>
<proteinExistence type="predicted"/>
<keyword evidence="3" id="KW-1185">Reference proteome</keyword>
<gene>
    <name evidence="2" type="ORF">C7B82_03420</name>
</gene>
<evidence type="ECO:0000313" key="2">
    <source>
        <dbReference type="EMBL" id="PSB33925.1"/>
    </source>
</evidence>
<protein>
    <submittedName>
        <fullName evidence="2">Uncharacterized protein</fullName>
    </submittedName>
</protein>
<keyword evidence="1" id="KW-0472">Membrane</keyword>
<dbReference type="EMBL" id="PVWK01000016">
    <property type="protein sequence ID" value="PSB33925.1"/>
    <property type="molecule type" value="Genomic_DNA"/>
</dbReference>
<sequence>MLNPKLLPPPTQTEPSKLAVWADQSGAPYLVKYQPDGSTTFTPLETALAQAQRQSTTPTERVTTDRDPLNVFLLGLVVVLGFVLGGYCLGFLAGAAGQRVVVVPRSPVCDIHRSSFLFWSSENKECN</sequence>
<keyword evidence="1" id="KW-1133">Transmembrane helix</keyword>
<dbReference type="Proteomes" id="UP000239576">
    <property type="component" value="Unassembled WGS sequence"/>
</dbReference>
<reference evidence="2 3" key="2">
    <citation type="submission" date="2018-03" db="EMBL/GenBank/DDBJ databases">
        <title>The ancient ancestry and fast evolution of plastids.</title>
        <authorList>
            <person name="Moore K.R."/>
            <person name="Magnabosco C."/>
            <person name="Momper L."/>
            <person name="Gold D.A."/>
            <person name="Bosak T."/>
            <person name="Fournier G.P."/>
        </authorList>
    </citation>
    <scope>NUCLEOTIDE SEQUENCE [LARGE SCALE GENOMIC DNA]</scope>
    <source>
        <strain evidence="2 3">ULC18</strain>
    </source>
</reference>
<name>A0A2T1EMI9_9CYAN</name>
<evidence type="ECO:0000313" key="3">
    <source>
        <dbReference type="Proteomes" id="UP000239576"/>
    </source>
</evidence>
<dbReference type="AlphaFoldDB" id="A0A2T1EMI9"/>
<comment type="caution">
    <text evidence="2">The sequence shown here is derived from an EMBL/GenBank/DDBJ whole genome shotgun (WGS) entry which is preliminary data.</text>
</comment>
<dbReference type="RefSeq" id="WP_106254915.1">
    <property type="nucleotide sequence ID" value="NZ_CAWNSW010000059.1"/>
</dbReference>
<reference evidence="3" key="1">
    <citation type="submission" date="2018-02" db="EMBL/GenBank/DDBJ databases">
        <authorList>
            <person name="Moore K."/>
            <person name="Momper L."/>
        </authorList>
    </citation>
    <scope>NUCLEOTIDE SEQUENCE [LARGE SCALE GENOMIC DNA]</scope>
    <source>
        <strain evidence="3">ULC18</strain>
    </source>
</reference>